<keyword evidence="3" id="KW-1185">Reference proteome</keyword>
<evidence type="ECO:0000256" key="1">
    <source>
        <dbReference type="SAM" id="Coils"/>
    </source>
</evidence>
<evidence type="ECO:0000313" key="3">
    <source>
        <dbReference type="Proteomes" id="UP001498469"/>
    </source>
</evidence>
<protein>
    <submittedName>
        <fullName evidence="2">Uncharacterized protein</fullName>
    </submittedName>
</protein>
<comment type="caution">
    <text evidence="2">The sequence shown here is derived from an EMBL/GenBank/DDBJ whole genome shotgun (WGS) entry which is preliminary data.</text>
</comment>
<keyword evidence="1" id="KW-0175">Coiled coil</keyword>
<name>A0ABU7UU50_9CLOT</name>
<proteinExistence type="predicted"/>
<dbReference type="RefSeq" id="WP_216247902.1">
    <property type="nucleotide sequence ID" value="NZ_JAZHFS010000033.1"/>
</dbReference>
<sequence>MRKQQLPRVAGVKIWEGMNILNSLLFFKEAYQREEDIEKKEKLEKKFMELKLKLKNYKAA</sequence>
<feature type="coiled-coil region" evidence="1">
    <location>
        <begin position="33"/>
        <end position="60"/>
    </location>
</feature>
<dbReference type="EMBL" id="JAZHFS010000033">
    <property type="protein sequence ID" value="MEF2114897.1"/>
    <property type="molecule type" value="Genomic_DNA"/>
</dbReference>
<gene>
    <name evidence="2" type="ORF">SJI18_21650</name>
</gene>
<evidence type="ECO:0000313" key="2">
    <source>
        <dbReference type="EMBL" id="MEF2114897.1"/>
    </source>
</evidence>
<organism evidence="2 3">
    <name type="scientific">Clostridium frigoriphilum</name>
    <dbReference type="NCBI Taxonomy" id="443253"/>
    <lineage>
        <taxon>Bacteria</taxon>
        <taxon>Bacillati</taxon>
        <taxon>Bacillota</taxon>
        <taxon>Clostridia</taxon>
        <taxon>Eubacteriales</taxon>
        <taxon>Clostridiaceae</taxon>
        <taxon>Clostridium</taxon>
    </lineage>
</organism>
<dbReference type="Proteomes" id="UP001498469">
    <property type="component" value="Unassembled WGS sequence"/>
</dbReference>
<accession>A0ABU7UU50</accession>
<reference evidence="2 3" key="1">
    <citation type="submission" date="2023-11" db="EMBL/GenBank/DDBJ databases">
        <title>Draft genome sequence of a psychrophilic Clostridium strain from permafrost water brine.</title>
        <authorList>
            <person name="Shcherbakova V.A."/>
            <person name="Trubitsyn V.E."/>
            <person name="Zakharyuk A.G."/>
        </authorList>
    </citation>
    <scope>NUCLEOTIDE SEQUENCE [LARGE SCALE GENOMIC DNA]</scope>
    <source>
        <strain evidence="2 3">14F</strain>
    </source>
</reference>